<sequence length="166" mass="19333">KYYNFRLIKVSMDLSNLASIEPIMNDLIKKMTLEGRKRVFQDSKELTAKDIIESQDPEEFTRGFLIDKVLFDIIGLNLIGRNRKFETPEGTRKVDYAVSYLDSKILIEAKPINADLEAKTKDSAVNQVAGVFRLFEVQEEYDYGIATDGIKWIFMTKKKRYLTKYR</sequence>
<feature type="non-terminal residue" evidence="1">
    <location>
        <position position="166"/>
    </location>
</feature>
<protein>
    <submittedName>
        <fullName evidence="1">Uncharacterized protein</fullName>
    </submittedName>
</protein>
<reference evidence="1" key="2">
    <citation type="journal article" date="2014" name="ISME J.">
        <title>Microbial stratification in low pH oxic and suboxic macroscopic growths along an acid mine drainage.</title>
        <authorList>
            <person name="Mendez-Garcia C."/>
            <person name="Mesa V."/>
            <person name="Sprenger R.R."/>
            <person name="Richter M."/>
            <person name="Diez M.S."/>
            <person name="Solano J."/>
            <person name="Bargiela R."/>
            <person name="Golyshina O.V."/>
            <person name="Manteca A."/>
            <person name="Ramos J.L."/>
            <person name="Gallego J.R."/>
            <person name="Llorente I."/>
            <person name="Martins Dos Santos V.A."/>
            <person name="Jensen O.N."/>
            <person name="Pelaez A.I."/>
            <person name="Sanchez J."/>
            <person name="Ferrer M."/>
        </authorList>
    </citation>
    <scope>NUCLEOTIDE SEQUENCE</scope>
</reference>
<proteinExistence type="predicted"/>
<dbReference type="AlphaFoldDB" id="T1CES0"/>
<feature type="non-terminal residue" evidence="1">
    <location>
        <position position="1"/>
    </location>
</feature>
<reference evidence="1" key="1">
    <citation type="submission" date="2013-08" db="EMBL/GenBank/DDBJ databases">
        <authorList>
            <person name="Mendez C."/>
            <person name="Richter M."/>
            <person name="Ferrer M."/>
            <person name="Sanchez J."/>
        </authorList>
    </citation>
    <scope>NUCLEOTIDE SEQUENCE</scope>
</reference>
<evidence type="ECO:0000313" key="1">
    <source>
        <dbReference type="EMBL" id="EQD80068.1"/>
    </source>
</evidence>
<gene>
    <name evidence="1" type="ORF">B1A_01278</name>
</gene>
<name>T1CES0_9ZZZZ</name>
<organism evidence="1">
    <name type="scientific">mine drainage metagenome</name>
    <dbReference type="NCBI Taxonomy" id="410659"/>
    <lineage>
        <taxon>unclassified sequences</taxon>
        <taxon>metagenomes</taxon>
        <taxon>ecological metagenomes</taxon>
    </lineage>
</organism>
<dbReference type="EMBL" id="AUZX01000973">
    <property type="protein sequence ID" value="EQD80068.1"/>
    <property type="molecule type" value="Genomic_DNA"/>
</dbReference>
<accession>T1CES0</accession>
<comment type="caution">
    <text evidence="1">The sequence shown here is derived from an EMBL/GenBank/DDBJ whole genome shotgun (WGS) entry which is preliminary data.</text>
</comment>